<reference evidence="1" key="1">
    <citation type="journal article" date="2014" name="Front. Microbiol.">
        <title>High frequency of phylogenetically diverse reductive dehalogenase-homologous genes in deep subseafloor sedimentary metagenomes.</title>
        <authorList>
            <person name="Kawai M."/>
            <person name="Futagami T."/>
            <person name="Toyoda A."/>
            <person name="Takaki Y."/>
            <person name="Nishi S."/>
            <person name="Hori S."/>
            <person name="Arai W."/>
            <person name="Tsubouchi T."/>
            <person name="Morono Y."/>
            <person name="Uchiyama I."/>
            <person name="Ito T."/>
            <person name="Fujiyama A."/>
            <person name="Inagaki F."/>
            <person name="Takami H."/>
        </authorList>
    </citation>
    <scope>NUCLEOTIDE SEQUENCE</scope>
    <source>
        <strain evidence="1">Expedition CK06-06</strain>
    </source>
</reference>
<comment type="caution">
    <text evidence="1">The sequence shown here is derived from an EMBL/GenBank/DDBJ whole genome shotgun (WGS) entry which is preliminary data.</text>
</comment>
<gene>
    <name evidence="1" type="ORF">S03H2_56038</name>
</gene>
<organism evidence="1">
    <name type="scientific">marine sediment metagenome</name>
    <dbReference type="NCBI Taxonomy" id="412755"/>
    <lineage>
        <taxon>unclassified sequences</taxon>
        <taxon>metagenomes</taxon>
        <taxon>ecological metagenomes</taxon>
    </lineage>
</organism>
<accession>X1ITG2</accession>
<name>X1ITG2_9ZZZZ</name>
<protein>
    <submittedName>
        <fullName evidence="1">Uncharacterized protein</fullName>
    </submittedName>
</protein>
<evidence type="ECO:0000313" key="1">
    <source>
        <dbReference type="EMBL" id="GAH84982.1"/>
    </source>
</evidence>
<feature type="non-terminal residue" evidence="1">
    <location>
        <position position="1"/>
    </location>
</feature>
<dbReference type="AlphaFoldDB" id="X1ITG2"/>
<sequence>CFLASLKNKAKPKFDPYEHMVKFQKVWEKLMNYVEKHRSELQRLLNYGSEE</sequence>
<dbReference type="EMBL" id="BARU01035835">
    <property type="protein sequence ID" value="GAH84982.1"/>
    <property type="molecule type" value="Genomic_DNA"/>
</dbReference>
<proteinExistence type="predicted"/>